<sequence>MKESPLLPAADSDTSASDGGTKDGTWEDEVEESDALTPKSNKEELSSKEAPKITKKKSNIENYAGESTIGKKIMALTSMVDKKTLEKYERVAREKSWYLLWALDTNQEEKSKGKTVEVGPDLAILVIPTRKGEFATGFDRSGQTRENALLAKTAGVLFGMKKNTTNVNAKDLTLLPCSGLLEQSFKKPIDGKICSWYKDPPFIPFIEELSSLNRKTNEPFIVPIVDKYKDMGTVVMNKVESRERRKEENLMNMPNRTPVTVDQLWLNDDEVSSVVGRENVKLKVKGVEQENVSPVLVLCDTNNPIRIGRVFDAQVVILEHKSIICAGYSAIIDIHCAAKKVTVKALIRLANKKTGKKKLGRSL</sequence>
<dbReference type="PANTHER" id="PTHR23115">
    <property type="entry name" value="TRANSLATION FACTOR"/>
    <property type="match status" value="1"/>
</dbReference>
<dbReference type="CDD" id="cd04089">
    <property type="entry name" value="eRF3_II"/>
    <property type="match status" value="1"/>
</dbReference>
<comment type="subcellular location">
    <subcellularLocation>
        <location evidence="1">Cytoplasm</location>
    </subcellularLocation>
</comment>
<keyword evidence="7" id="KW-1185">Reference proteome</keyword>
<evidence type="ECO:0000259" key="5">
    <source>
        <dbReference type="Pfam" id="PF22594"/>
    </source>
</evidence>
<dbReference type="SUPFAM" id="SSF50447">
    <property type="entry name" value="Translation proteins"/>
    <property type="match status" value="1"/>
</dbReference>
<protein>
    <recommendedName>
        <fullName evidence="5">GTP-eEF1A C-terminal domain-containing protein</fullName>
    </recommendedName>
</protein>
<dbReference type="InterPro" id="IPR009001">
    <property type="entry name" value="Transl_elong_EF1A/Init_IF2_C"/>
</dbReference>
<dbReference type="InterPro" id="IPR054696">
    <property type="entry name" value="GTP-eEF1A_C"/>
</dbReference>
<dbReference type="InterPro" id="IPR050100">
    <property type="entry name" value="TRAFAC_GTPase_members"/>
</dbReference>
<dbReference type="AlphaFoldDB" id="A0AAN7SNS6"/>
<accession>A0AAN7SNS6</accession>
<evidence type="ECO:0000256" key="4">
    <source>
        <dbReference type="SAM" id="MobiDB-lite"/>
    </source>
</evidence>
<feature type="domain" description="GTP-eEF1A C-terminal" evidence="5">
    <location>
        <begin position="311"/>
        <end position="357"/>
    </location>
</feature>
<proteinExistence type="predicted"/>
<dbReference type="EMBL" id="JARPUR010000003">
    <property type="protein sequence ID" value="KAK4879058.1"/>
    <property type="molecule type" value="Genomic_DNA"/>
</dbReference>
<evidence type="ECO:0000313" key="7">
    <source>
        <dbReference type="Proteomes" id="UP001353858"/>
    </source>
</evidence>
<dbReference type="Gene3D" id="3.40.50.300">
    <property type="entry name" value="P-loop containing nucleotide triphosphate hydrolases"/>
    <property type="match status" value="2"/>
</dbReference>
<dbReference type="Proteomes" id="UP001353858">
    <property type="component" value="Unassembled WGS sequence"/>
</dbReference>
<dbReference type="Pfam" id="PF22594">
    <property type="entry name" value="GTP-eEF1A_C"/>
    <property type="match status" value="1"/>
</dbReference>
<dbReference type="InterPro" id="IPR027417">
    <property type="entry name" value="P-loop_NTPase"/>
</dbReference>
<dbReference type="Gene3D" id="2.40.30.10">
    <property type="entry name" value="Translation factors"/>
    <property type="match status" value="2"/>
</dbReference>
<evidence type="ECO:0000256" key="3">
    <source>
        <dbReference type="ARBA" id="ARBA00023134"/>
    </source>
</evidence>
<dbReference type="InterPro" id="IPR009000">
    <property type="entry name" value="Transl_B-barrel_sf"/>
</dbReference>
<evidence type="ECO:0000256" key="2">
    <source>
        <dbReference type="ARBA" id="ARBA00022741"/>
    </source>
</evidence>
<dbReference type="SUPFAM" id="SSF52540">
    <property type="entry name" value="P-loop containing nucleoside triphosphate hydrolases"/>
    <property type="match status" value="1"/>
</dbReference>
<feature type="region of interest" description="Disordered" evidence="4">
    <location>
        <begin position="1"/>
        <end position="53"/>
    </location>
</feature>
<dbReference type="GO" id="GO:0005525">
    <property type="term" value="F:GTP binding"/>
    <property type="evidence" value="ECO:0007669"/>
    <property type="project" value="UniProtKB-KW"/>
</dbReference>
<reference evidence="7" key="1">
    <citation type="submission" date="2023-01" db="EMBL/GenBank/DDBJ databases">
        <title>Key to firefly adult light organ development and bioluminescence: homeobox transcription factors regulate luciferase expression and transportation to peroxisome.</title>
        <authorList>
            <person name="Fu X."/>
        </authorList>
    </citation>
    <scope>NUCLEOTIDE SEQUENCE [LARGE SCALE GENOMIC DNA]</scope>
</reference>
<dbReference type="GO" id="GO:0005737">
    <property type="term" value="C:cytoplasm"/>
    <property type="evidence" value="ECO:0007669"/>
    <property type="project" value="UniProtKB-SubCell"/>
</dbReference>
<gene>
    <name evidence="6" type="ORF">RN001_007204</name>
</gene>
<feature type="compositionally biased region" description="Basic and acidic residues" evidence="4">
    <location>
        <begin position="40"/>
        <end position="52"/>
    </location>
</feature>
<dbReference type="SUPFAM" id="SSF50465">
    <property type="entry name" value="EF-Tu/eEF-1alpha/eIF2-gamma C-terminal domain"/>
    <property type="match status" value="1"/>
</dbReference>
<keyword evidence="2" id="KW-0547">Nucleotide-binding</keyword>
<comment type="caution">
    <text evidence="6">The sequence shown here is derived from an EMBL/GenBank/DDBJ whole genome shotgun (WGS) entry which is preliminary data.</text>
</comment>
<evidence type="ECO:0000256" key="1">
    <source>
        <dbReference type="ARBA" id="ARBA00004496"/>
    </source>
</evidence>
<name>A0AAN7SNS6_9COLE</name>
<organism evidence="6 7">
    <name type="scientific">Aquatica leii</name>
    <dbReference type="NCBI Taxonomy" id="1421715"/>
    <lineage>
        <taxon>Eukaryota</taxon>
        <taxon>Metazoa</taxon>
        <taxon>Ecdysozoa</taxon>
        <taxon>Arthropoda</taxon>
        <taxon>Hexapoda</taxon>
        <taxon>Insecta</taxon>
        <taxon>Pterygota</taxon>
        <taxon>Neoptera</taxon>
        <taxon>Endopterygota</taxon>
        <taxon>Coleoptera</taxon>
        <taxon>Polyphaga</taxon>
        <taxon>Elateriformia</taxon>
        <taxon>Elateroidea</taxon>
        <taxon>Lampyridae</taxon>
        <taxon>Luciolinae</taxon>
        <taxon>Aquatica</taxon>
    </lineage>
</organism>
<evidence type="ECO:0000313" key="6">
    <source>
        <dbReference type="EMBL" id="KAK4879058.1"/>
    </source>
</evidence>
<keyword evidence="3" id="KW-0342">GTP-binding</keyword>